<dbReference type="PANTHER" id="PTHR31672:SF10">
    <property type="entry name" value="F-BOX DOMAIN-CONTAINING PROTEIN"/>
    <property type="match status" value="1"/>
</dbReference>
<dbReference type="InterPro" id="IPR017451">
    <property type="entry name" value="F-box-assoc_interact_dom"/>
</dbReference>
<gene>
    <name evidence="2" type="ORF">E3N88_09801</name>
</gene>
<dbReference type="PANTHER" id="PTHR31672">
    <property type="entry name" value="BNACNNG10540D PROTEIN"/>
    <property type="match status" value="1"/>
</dbReference>
<evidence type="ECO:0000313" key="2">
    <source>
        <dbReference type="EMBL" id="KAD6455095.1"/>
    </source>
</evidence>
<proteinExistence type="predicted"/>
<sequence>MWAEIPLEIQVEIIKRVPVKSLIRFRSVSKQWKTVIDSSEFISDHCVNQSQPHQLLVTYSLLGYEKEYVSVVDDDSFPCHKYSPALAHNVKLVRNPSIVGCSNGLAEVFTFTSGAWRSISMKTLPCHFLNNPVVINGVIHWIVFDLTRKNGEENRMITFDLTIEEFGEVDLPVQVVGCTHLDISKLNDSLVVLHYHSSSRGGYGCDIWMMLNPKSSLFTKLYTVKASPHTIVGFRKNGNR</sequence>
<dbReference type="Gene3D" id="1.20.1280.50">
    <property type="match status" value="1"/>
</dbReference>
<dbReference type="PROSITE" id="PS50181">
    <property type="entry name" value="FBOX"/>
    <property type="match status" value="1"/>
</dbReference>
<dbReference type="SUPFAM" id="SSF81383">
    <property type="entry name" value="F-box domain"/>
    <property type="match status" value="1"/>
</dbReference>
<evidence type="ECO:0000259" key="1">
    <source>
        <dbReference type="PROSITE" id="PS50181"/>
    </source>
</evidence>
<dbReference type="EMBL" id="SZYD01000004">
    <property type="protein sequence ID" value="KAD6455095.1"/>
    <property type="molecule type" value="Genomic_DNA"/>
</dbReference>
<accession>A0A5N6PN63</accession>
<dbReference type="Pfam" id="PF07734">
    <property type="entry name" value="FBA_1"/>
    <property type="match status" value="1"/>
</dbReference>
<evidence type="ECO:0000313" key="3">
    <source>
        <dbReference type="Proteomes" id="UP000326396"/>
    </source>
</evidence>
<dbReference type="OrthoDB" id="1924677at2759"/>
<comment type="caution">
    <text evidence="2">The sequence shown here is derived from an EMBL/GenBank/DDBJ whole genome shotgun (WGS) entry which is preliminary data.</text>
</comment>
<dbReference type="InterPro" id="IPR050796">
    <property type="entry name" value="SCF_F-box_component"/>
</dbReference>
<dbReference type="InterPro" id="IPR006527">
    <property type="entry name" value="F-box-assoc_dom_typ1"/>
</dbReference>
<organism evidence="2 3">
    <name type="scientific">Mikania micrantha</name>
    <name type="common">bitter vine</name>
    <dbReference type="NCBI Taxonomy" id="192012"/>
    <lineage>
        <taxon>Eukaryota</taxon>
        <taxon>Viridiplantae</taxon>
        <taxon>Streptophyta</taxon>
        <taxon>Embryophyta</taxon>
        <taxon>Tracheophyta</taxon>
        <taxon>Spermatophyta</taxon>
        <taxon>Magnoliopsida</taxon>
        <taxon>eudicotyledons</taxon>
        <taxon>Gunneridae</taxon>
        <taxon>Pentapetalae</taxon>
        <taxon>asterids</taxon>
        <taxon>campanulids</taxon>
        <taxon>Asterales</taxon>
        <taxon>Asteraceae</taxon>
        <taxon>Asteroideae</taxon>
        <taxon>Heliantheae alliance</taxon>
        <taxon>Eupatorieae</taxon>
        <taxon>Mikania</taxon>
    </lineage>
</organism>
<dbReference type="InterPro" id="IPR001810">
    <property type="entry name" value="F-box_dom"/>
</dbReference>
<dbReference type="AlphaFoldDB" id="A0A5N6PN63"/>
<protein>
    <recommendedName>
        <fullName evidence="1">F-box domain-containing protein</fullName>
    </recommendedName>
</protein>
<dbReference type="Pfam" id="PF00646">
    <property type="entry name" value="F-box"/>
    <property type="match status" value="1"/>
</dbReference>
<name>A0A5N6PN63_9ASTR</name>
<dbReference type="Proteomes" id="UP000326396">
    <property type="component" value="Linkage Group LG12"/>
</dbReference>
<feature type="domain" description="F-box" evidence="1">
    <location>
        <begin position="1"/>
        <end position="45"/>
    </location>
</feature>
<reference evidence="2 3" key="1">
    <citation type="submission" date="2019-05" db="EMBL/GenBank/DDBJ databases">
        <title>Mikania micrantha, genome provides insights into the molecular mechanism of rapid growth.</title>
        <authorList>
            <person name="Liu B."/>
        </authorList>
    </citation>
    <scope>NUCLEOTIDE SEQUENCE [LARGE SCALE GENOMIC DNA]</scope>
    <source>
        <strain evidence="2">NLD-2019</strain>
        <tissue evidence="2">Leaf</tissue>
    </source>
</reference>
<dbReference type="NCBIfam" id="TIGR01640">
    <property type="entry name" value="F_box_assoc_1"/>
    <property type="match status" value="1"/>
</dbReference>
<dbReference type="CDD" id="cd22157">
    <property type="entry name" value="F-box_AtFBW1-like"/>
    <property type="match status" value="1"/>
</dbReference>
<keyword evidence="3" id="KW-1185">Reference proteome</keyword>
<dbReference type="InterPro" id="IPR036047">
    <property type="entry name" value="F-box-like_dom_sf"/>
</dbReference>
<dbReference type="SMART" id="SM00256">
    <property type="entry name" value="FBOX"/>
    <property type="match status" value="1"/>
</dbReference>